<dbReference type="CDD" id="cd04237">
    <property type="entry name" value="AAK_NAGS-ABP"/>
    <property type="match status" value="1"/>
</dbReference>
<dbReference type="Proteomes" id="UP000382540">
    <property type="component" value="Unassembled WGS sequence"/>
</dbReference>
<evidence type="ECO:0000256" key="7">
    <source>
        <dbReference type="ARBA" id="ARBA00022605"/>
    </source>
</evidence>
<evidence type="ECO:0000313" key="17">
    <source>
        <dbReference type="EMBL" id="RXD15081.1"/>
    </source>
</evidence>
<evidence type="ECO:0000259" key="12">
    <source>
        <dbReference type="PROSITE" id="PS51186"/>
    </source>
</evidence>
<comment type="similarity">
    <text evidence="3 11">Belongs to the acetyltransferase family. ArgA subfamily.</text>
</comment>
<protein>
    <recommendedName>
        <fullName evidence="11">Amino-acid acetyltransferase</fullName>
        <ecNumber evidence="11">2.3.1.1</ecNumber>
    </recommendedName>
    <alternativeName>
        <fullName evidence="11">N-acetylglutamate synthase</fullName>
        <shortName evidence="11">AGS</shortName>
        <shortName evidence="11">NAGS</shortName>
    </alternativeName>
</protein>
<dbReference type="Proteomes" id="UP000288730">
    <property type="component" value="Unassembled WGS sequence"/>
</dbReference>
<feature type="domain" description="N-acetyltransferase" evidence="12">
    <location>
        <begin position="296"/>
        <end position="443"/>
    </location>
</feature>
<dbReference type="EC" id="2.3.1.1" evidence="11"/>
<evidence type="ECO:0000256" key="1">
    <source>
        <dbReference type="ARBA" id="ARBA00004496"/>
    </source>
</evidence>
<dbReference type="PIRSF" id="PIRSF000423">
    <property type="entry name" value="ArgA"/>
    <property type="match status" value="1"/>
</dbReference>
<dbReference type="CDD" id="cd04301">
    <property type="entry name" value="NAT_SF"/>
    <property type="match status" value="1"/>
</dbReference>
<reference evidence="13 19" key="2">
    <citation type="submission" date="2018-10" db="EMBL/GenBank/DDBJ databases">
        <authorList>
            <consortium name="NARMS: The National Antimicrobial Resistance Monitoring System"/>
        </authorList>
    </citation>
    <scope>NUCLEOTIDE SEQUENCE [LARGE SCALE GENOMIC DNA]</scope>
    <source>
        <strain evidence="13 19">CVM N17EC1330</strain>
    </source>
</reference>
<evidence type="ECO:0000313" key="13">
    <source>
        <dbReference type="EMBL" id="EAC1531697.1"/>
    </source>
</evidence>
<dbReference type="Pfam" id="PF00696">
    <property type="entry name" value="AA_kinase"/>
    <property type="match status" value="1"/>
</dbReference>
<dbReference type="RefSeq" id="WP_000237953.1">
    <property type="nucleotide sequence ID" value="NZ_AP018784.2"/>
</dbReference>
<dbReference type="InterPro" id="IPR000182">
    <property type="entry name" value="GNAT_dom"/>
</dbReference>
<comment type="catalytic activity">
    <reaction evidence="10 11">
        <text>L-glutamate + acetyl-CoA = N-acetyl-L-glutamate + CoA + H(+)</text>
        <dbReference type="Rhea" id="RHEA:24292"/>
        <dbReference type="ChEBI" id="CHEBI:15378"/>
        <dbReference type="ChEBI" id="CHEBI:29985"/>
        <dbReference type="ChEBI" id="CHEBI:44337"/>
        <dbReference type="ChEBI" id="CHEBI:57287"/>
        <dbReference type="ChEBI" id="CHEBI:57288"/>
        <dbReference type="EC" id="2.3.1.1"/>
    </reaction>
</comment>
<sequence length="443" mass="49225">MVKERKTELVEGFRHSVPYINTHRGKTFVIMLGGEAIEHENFSSIVNDIGLLHSLGIRLVVVYGARPQIDANLAAHHHEPLYHKNIRVTDAKTLELVKQAAGTLQLDITARLSMSLNNTPLQGAHINVVSGNFIIAQPLGVDDGVDYCHSGRIRRIDEDAIHRQLDSGAIVLMGPVAVSVTGESFNLTSEEIATQLAIKLKAEKMIGFCSSQGVTNDDGDIVSELFPNEAQTRVEAQEEKGDYNSGTVRFLRGAVKACRSGVRRCHLISYQEDGALLQELFSRDGIGTQIVMESAEQIRRATINDIGGILELIRPLEQQGILVRRSREQLEMEIDKFTIIQRDNTTIACAALYPFPEEKIGEMACVAVHPDYRSSSRGEVLLERIAAQAKQSGLSKLFVLTTRSIHWFQERGFTPVDIDLLPESKKQLYNYQRKSKVLMADLG</sequence>
<keyword evidence="5 11" id="KW-0963">Cytoplasm</keyword>
<proteinExistence type="inferred from homology"/>
<evidence type="ECO:0000256" key="10">
    <source>
        <dbReference type="ARBA" id="ARBA00048372"/>
    </source>
</evidence>
<dbReference type="PANTHER" id="PTHR30602:SF12">
    <property type="entry name" value="AMINO-ACID ACETYLTRANSFERASE NAGS1, CHLOROPLASTIC-RELATED"/>
    <property type="match status" value="1"/>
</dbReference>
<evidence type="ECO:0000256" key="5">
    <source>
        <dbReference type="ARBA" id="ARBA00022490"/>
    </source>
</evidence>
<dbReference type="EMBL" id="ABONVU020000013">
    <property type="protein sequence ID" value="EMJ5255086.1"/>
    <property type="molecule type" value="Genomic_DNA"/>
</dbReference>
<dbReference type="Pfam" id="PF00583">
    <property type="entry name" value="Acetyltransf_1"/>
    <property type="match status" value="1"/>
</dbReference>
<dbReference type="InterPro" id="IPR001048">
    <property type="entry name" value="Asp/Glu/Uridylate_kinase"/>
</dbReference>
<dbReference type="FunFam" id="3.40.630.30:FF:000009">
    <property type="entry name" value="Amino-acid acetyltransferase"/>
    <property type="match status" value="1"/>
</dbReference>
<gene>
    <name evidence="11 14" type="primary">argA</name>
    <name evidence="13" type="ORF">D9J61_06645</name>
    <name evidence="17" type="ORF">EPS76_16225</name>
    <name evidence="15" type="ORF">GRC73_11065</name>
    <name evidence="16" type="ORF">HIE29_001662</name>
    <name evidence="14" type="ORF">R8O40_003356</name>
</gene>
<accession>A0A066T3R7</accession>
<dbReference type="Gene3D" id="3.40.1160.10">
    <property type="entry name" value="Acetylglutamate kinase-like"/>
    <property type="match status" value="1"/>
</dbReference>
<organism evidence="17 18">
    <name type="scientific">Escherichia coli</name>
    <dbReference type="NCBI Taxonomy" id="562"/>
    <lineage>
        <taxon>Bacteria</taxon>
        <taxon>Pseudomonadati</taxon>
        <taxon>Pseudomonadota</taxon>
        <taxon>Gammaproteobacteria</taxon>
        <taxon>Enterobacterales</taxon>
        <taxon>Enterobacteriaceae</taxon>
        <taxon>Escherichia</taxon>
    </lineage>
</organism>
<evidence type="ECO:0000313" key="18">
    <source>
        <dbReference type="Proteomes" id="UP000288730"/>
    </source>
</evidence>
<dbReference type="Proteomes" id="UP000843571">
    <property type="component" value="Unassembled WGS sequence"/>
</dbReference>
<reference evidence="16" key="4">
    <citation type="submission" date="2020-01" db="EMBL/GenBank/DDBJ databases">
        <authorList>
            <consortium name="NCBI Pathogen Detection Project"/>
        </authorList>
    </citation>
    <scope>NUCLEOTIDE SEQUENCE</scope>
    <source>
        <strain evidence="16">C0382</strain>
        <strain evidence="15">EC00763</strain>
    </source>
</reference>
<reference evidence="14" key="5">
    <citation type="submission" date="2024-02" db="EMBL/GenBank/DDBJ databases">
        <authorList>
            <consortium name="Clinical and Environmental Microbiology Branch: Whole genome sequencing antimicrobial resistance pathogens in the healthcare setting"/>
        </authorList>
    </citation>
    <scope>NUCLEOTIDE SEQUENCE</scope>
    <source>
        <strain evidence="14">1924188</strain>
    </source>
</reference>
<name>A0A066T3R7_ECOLX</name>
<dbReference type="PROSITE" id="PS51186">
    <property type="entry name" value="GNAT"/>
    <property type="match status" value="1"/>
</dbReference>
<dbReference type="NCBIfam" id="TIGR01890">
    <property type="entry name" value="N-Ac-Glu-synth"/>
    <property type="match status" value="1"/>
</dbReference>
<reference evidence="15" key="1">
    <citation type="journal article" date="2018" name="Genome Biol.">
        <title>SKESA: strategic k-mer extension for scrupulous assemblies.</title>
        <authorList>
            <person name="Souvorov A."/>
            <person name="Agarwala R."/>
            <person name="Lipman D.J."/>
        </authorList>
    </citation>
    <scope>NUCLEOTIDE SEQUENCE [LARGE SCALE GENOMIC DNA]</scope>
    <source>
        <strain evidence="16">C0382</strain>
        <strain evidence="15">EC00763</strain>
    </source>
</reference>
<keyword evidence="6 11" id="KW-0055">Arginine biosynthesis</keyword>
<comment type="subcellular location">
    <subcellularLocation>
        <location evidence="1 11">Cytoplasm</location>
    </subcellularLocation>
</comment>
<dbReference type="GO" id="GO:0006526">
    <property type="term" value="P:L-arginine biosynthetic process"/>
    <property type="evidence" value="ECO:0007669"/>
    <property type="project" value="UniProtKB-UniRule"/>
</dbReference>
<keyword evidence="8 11" id="KW-0808">Transferase</keyword>
<keyword evidence="9 11" id="KW-0012">Acyltransferase</keyword>
<dbReference type="InterPro" id="IPR016181">
    <property type="entry name" value="Acyl_CoA_acyltransferase"/>
</dbReference>
<dbReference type="EMBL" id="SCJN01000132">
    <property type="protein sequence ID" value="RXD15081.1"/>
    <property type="molecule type" value="Genomic_DNA"/>
</dbReference>
<comment type="pathway">
    <text evidence="2 11">Amino-acid biosynthesis; L-arginine biosynthesis; N(2)-acetyl-L-ornithine from L-glutamate: step 1/4.</text>
</comment>
<evidence type="ECO:0000313" key="15">
    <source>
        <dbReference type="EMBL" id="HAH4524548.1"/>
    </source>
</evidence>
<evidence type="ECO:0000313" key="16">
    <source>
        <dbReference type="EMBL" id="HAH7768256.1"/>
    </source>
</evidence>
<evidence type="ECO:0000256" key="4">
    <source>
        <dbReference type="ARBA" id="ARBA00011643"/>
    </source>
</evidence>
<evidence type="ECO:0000256" key="11">
    <source>
        <dbReference type="HAMAP-Rule" id="MF_01105"/>
    </source>
</evidence>
<dbReference type="GO" id="GO:0004042">
    <property type="term" value="F:L-glutamate N-acetyltransferase activity"/>
    <property type="evidence" value="ECO:0007669"/>
    <property type="project" value="UniProtKB-UniRule"/>
</dbReference>
<dbReference type="InterPro" id="IPR033719">
    <property type="entry name" value="NAGS_kin"/>
</dbReference>
<dbReference type="FunFam" id="3.40.1160.10:FF:000005">
    <property type="entry name" value="Amino-acid acetyltransferase"/>
    <property type="match status" value="1"/>
</dbReference>
<comment type="subunit">
    <text evidence="4 11">Homohexamer.</text>
</comment>
<evidence type="ECO:0000256" key="8">
    <source>
        <dbReference type="ARBA" id="ARBA00022679"/>
    </source>
</evidence>
<dbReference type="GO" id="GO:0004358">
    <property type="term" value="F:L-glutamate N-acetyltransferase activity, acting on acetyl-L-ornithine as donor"/>
    <property type="evidence" value="ECO:0007669"/>
    <property type="project" value="UniProtKB-ARBA"/>
</dbReference>
<dbReference type="UniPathway" id="UPA00068">
    <property type="reaction ID" value="UER00106"/>
</dbReference>
<keyword evidence="7 11" id="KW-0028">Amino-acid biosynthesis</keyword>
<dbReference type="HAMAP" id="MF_01105">
    <property type="entry name" value="N_acetyl_glu_synth"/>
    <property type="match status" value="1"/>
</dbReference>
<dbReference type="NCBIfam" id="NF003641">
    <property type="entry name" value="PRK05279.1"/>
    <property type="match status" value="1"/>
</dbReference>
<reference evidence="17 18" key="3">
    <citation type="submission" date="2019-01" db="EMBL/GenBank/DDBJ databases">
        <title>Genomic analysis of febrile catheter-associated UTI E. coli isolates.</title>
        <authorList>
            <person name="Potter R."/>
            <person name="Zou Z."/>
            <person name="Henderson J."/>
            <person name="Dantas G."/>
        </authorList>
    </citation>
    <scope>NUCLEOTIDE SEQUENCE [LARGE SCALE GENOMIC DNA]</scope>
    <source>
        <strain evidence="17 18">29_CAASB</strain>
    </source>
</reference>
<dbReference type="EMBL" id="DABBJX010000010">
    <property type="protein sequence ID" value="HAH4524548.1"/>
    <property type="molecule type" value="Genomic_DNA"/>
</dbReference>
<evidence type="ECO:0000256" key="2">
    <source>
        <dbReference type="ARBA" id="ARBA00004925"/>
    </source>
</evidence>
<dbReference type="Gene3D" id="3.40.630.30">
    <property type="match status" value="1"/>
</dbReference>
<evidence type="ECO:0000256" key="9">
    <source>
        <dbReference type="ARBA" id="ARBA00023315"/>
    </source>
</evidence>
<evidence type="ECO:0000256" key="6">
    <source>
        <dbReference type="ARBA" id="ARBA00022571"/>
    </source>
</evidence>
<dbReference type="AlphaFoldDB" id="A0A066T3R7"/>
<dbReference type="Proteomes" id="UP001285616">
    <property type="component" value="Unassembled WGS sequence"/>
</dbReference>
<evidence type="ECO:0000313" key="19">
    <source>
        <dbReference type="Proteomes" id="UP000382540"/>
    </source>
</evidence>
<dbReference type="InterPro" id="IPR010167">
    <property type="entry name" value="NH2A_AcTrfase"/>
</dbReference>
<dbReference type="PANTHER" id="PTHR30602">
    <property type="entry name" value="AMINO-ACID ACETYLTRANSFERASE"/>
    <property type="match status" value="1"/>
</dbReference>
<dbReference type="SUPFAM" id="SSF53633">
    <property type="entry name" value="Carbamate kinase-like"/>
    <property type="match status" value="1"/>
</dbReference>
<dbReference type="EMBL" id="AAAGZE010000010">
    <property type="protein sequence ID" value="EAC1531697.1"/>
    <property type="molecule type" value="Genomic_DNA"/>
</dbReference>
<evidence type="ECO:0000256" key="3">
    <source>
        <dbReference type="ARBA" id="ARBA00009145"/>
    </source>
</evidence>
<dbReference type="GO" id="GO:0005737">
    <property type="term" value="C:cytoplasm"/>
    <property type="evidence" value="ECO:0007669"/>
    <property type="project" value="UniProtKB-SubCell"/>
</dbReference>
<dbReference type="InterPro" id="IPR036393">
    <property type="entry name" value="AceGlu_kinase-like_sf"/>
</dbReference>
<comment type="caution">
    <text evidence="17">The sequence shown here is derived from an EMBL/GenBank/DDBJ whole genome shotgun (WGS) entry which is preliminary data.</text>
</comment>
<dbReference type="SUPFAM" id="SSF55729">
    <property type="entry name" value="Acyl-CoA N-acyltransferases (Nat)"/>
    <property type="match status" value="1"/>
</dbReference>
<evidence type="ECO:0000313" key="14">
    <source>
        <dbReference type="EMBL" id="EMJ5255086.1"/>
    </source>
</evidence>
<dbReference type="EMBL" id="DABCJL010000003">
    <property type="protein sequence ID" value="HAH7768256.1"/>
    <property type="molecule type" value="Genomic_DNA"/>
</dbReference>